<sequence>SLPARRHPRMAIIGEQVGMMCRAELSENDENARGGDVFVDGGDNGSPVAPTNSVALLIEIAAIEATQDPCPECRSRSVDRYLGKSLQDGFLDISLFIWQCSLCTYKLVQVDESGPIRDRGRSVKLTVESDIDLRRDAAISSTASLSVPEIGLTLEHGRLGNRFSQLGPLLNNIYQDLSGSSDLSSTEDHDQYQAFQSFLSLFRSLLDSTSNFSIVIDDPLGRSLISGFNASNITVEEYVRPDHHVPNQS</sequence>
<dbReference type="GO" id="GO:0005634">
    <property type="term" value="C:nucleus"/>
    <property type="evidence" value="ECO:0007669"/>
    <property type="project" value="TreeGrafter"/>
</dbReference>
<evidence type="ECO:0000256" key="4">
    <source>
        <dbReference type="ARBA" id="ARBA00022833"/>
    </source>
</evidence>
<reference evidence="6" key="1">
    <citation type="submission" date="2015-04" db="EMBL/GenBank/DDBJ databases">
        <title>The genome sequence of the plant pathogenic Rhizarian Plasmodiophora brassicae reveals insights in its biotrophic life cycle and the origin of chitin synthesis.</title>
        <authorList>
            <person name="Schwelm A."/>
            <person name="Fogelqvist J."/>
            <person name="Knaust A."/>
            <person name="Julke S."/>
            <person name="Lilja T."/>
            <person name="Dhandapani V."/>
            <person name="Bonilla-Rosso G."/>
            <person name="Karlsson M."/>
            <person name="Shevchenko A."/>
            <person name="Choi S.R."/>
            <person name="Kim H.G."/>
            <person name="Park J.Y."/>
            <person name="Lim Y.P."/>
            <person name="Ludwig-Muller J."/>
            <person name="Dixelius C."/>
        </authorList>
    </citation>
    <scope>NUCLEOTIDE SEQUENCE</scope>
    <source>
        <tissue evidence="6">Potato root galls</tissue>
    </source>
</reference>
<feature type="domain" description="Zinc finger ZPR1-type" evidence="5">
    <location>
        <begin position="68"/>
        <end position="227"/>
    </location>
</feature>
<evidence type="ECO:0000256" key="3">
    <source>
        <dbReference type="ARBA" id="ARBA00022771"/>
    </source>
</evidence>
<evidence type="ECO:0000256" key="1">
    <source>
        <dbReference type="ARBA" id="ARBA00008354"/>
    </source>
</evidence>
<keyword evidence="2" id="KW-0479">Metal-binding</keyword>
<dbReference type="GO" id="GO:0008270">
    <property type="term" value="F:zinc ion binding"/>
    <property type="evidence" value="ECO:0007669"/>
    <property type="project" value="UniProtKB-KW"/>
</dbReference>
<name>A0A0H5RA16_9EUKA</name>
<evidence type="ECO:0000259" key="5">
    <source>
        <dbReference type="SMART" id="SM00709"/>
    </source>
</evidence>
<dbReference type="PANTHER" id="PTHR10876:SF0">
    <property type="entry name" value="ZINC FINGER PROTEIN ZPR1"/>
    <property type="match status" value="1"/>
</dbReference>
<dbReference type="Gene3D" id="2.60.120.1040">
    <property type="entry name" value="ZPR1, A/B domain"/>
    <property type="match status" value="1"/>
</dbReference>
<dbReference type="InterPro" id="IPR004457">
    <property type="entry name" value="Znf_ZPR1"/>
</dbReference>
<dbReference type="Pfam" id="PF22794">
    <property type="entry name" value="jr-ZPR1"/>
    <property type="match status" value="1"/>
</dbReference>
<dbReference type="InterPro" id="IPR042451">
    <property type="entry name" value="ZPR1_A/B_dom"/>
</dbReference>
<comment type="similarity">
    <text evidence="1">Belongs to the ZPR1 family.</text>
</comment>
<dbReference type="EMBL" id="HACM01010199">
    <property type="protein sequence ID" value="CRZ10641.1"/>
    <property type="molecule type" value="Transcribed_RNA"/>
</dbReference>
<keyword evidence="3" id="KW-0863">Zinc-finger</keyword>
<keyword evidence="4" id="KW-0862">Zinc</keyword>
<dbReference type="PANTHER" id="PTHR10876">
    <property type="entry name" value="ZINC FINGER PROTEIN ZPR1"/>
    <property type="match status" value="1"/>
</dbReference>
<dbReference type="AlphaFoldDB" id="A0A0H5RA16"/>
<proteinExistence type="inferred from homology"/>
<accession>A0A0H5RA16</accession>
<feature type="non-terminal residue" evidence="6">
    <location>
        <position position="1"/>
    </location>
</feature>
<dbReference type="InterPro" id="IPR040141">
    <property type="entry name" value="ZPR1"/>
</dbReference>
<organism evidence="6">
    <name type="scientific">Spongospora subterranea</name>
    <dbReference type="NCBI Taxonomy" id="70186"/>
    <lineage>
        <taxon>Eukaryota</taxon>
        <taxon>Sar</taxon>
        <taxon>Rhizaria</taxon>
        <taxon>Endomyxa</taxon>
        <taxon>Phytomyxea</taxon>
        <taxon>Plasmodiophorida</taxon>
        <taxon>Plasmodiophoridae</taxon>
        <taxon>Spongospora</taxon>
    </lineage>
</organism>
<protein>
    <recommendedName>
        <fullName evidence="5">Zinc finger ZPR1-type domain-containing protein</fullName>
    </recommendedName>
</protein>
<dbReference type="InterPro" id="IPR056180">
    <property type="entry name" value="ZPR1_jr_dom"/>
</dbReference>
<dbReference type="SMART" id="SM00709">
    <property type="entry name" value="Zpr1"/>
    <property type="match status" value="1"/>
</dbReference>
<evidence type="ECO:0000313" key="6">
    <source>
        <dbReference type="EMBL" id="CRZ10641.1"/>
    </source>
</evidence>
<evidence type="ECO:0000256" key="2">
    <source>
        <dbReference type="ARBA" id="ARBA00022723"/>
    </source>
</evidence>